<dbReference type="InterPro" id="IPR002138">
    <property type="entry name" value="Pept_C14_p10"/>
</dbReference>
<accession>A0AA88T1Z0</accession>
<dbReference type="GO" id="GO:0051604">
    <property type="term" value="P:protein maturation"/>
    <property type="evidence" value="ECO:0007669"/>
    <property type="project" value="UniProtKB-ARBA"/>
</dbReference>
<evidence type="ECO:0000313" key="21">
    <source>
        <dbReference type="EMBL" id="KAK2857607.1"/>
    </source>
</evidence>
<dbReference type="SUPFAM" id="SSF47986">
    <property type="entry name" value="DEATH domain"/>
    <property type="match status" value="1"/>
</dbReference>
<feature type="domain" description="CARD" evidence="20">
    <location>
        <begin position="1"/>
        <end position="75"/>
    </location>
</feature>
<evidence type="ECO:0000259" key="18">
    <source>
        <dbReference type="PROSITE" id="PS50207"/>
    </source>
</evidence>
<keyword evidence="5" id="KW-0597">Phosphoprotein</keyword>
<feature type="active site" evidence="16">
    <location>
        <position position="192"/>
    </location>
</feature>
<evidence type="ECO:0000256" key="5">
    <source>
        <dbReference type="ARBA" id="ARBA00022553"/>
    </source>
</evidence>
<dbReference type="FunFam" id="3.40.50.1460:FF:000008">
    <property type="entry name" value="caspase-8 isoform X1"/>
    <property type="match status" value="1"/>
</dbReference>
<keyword evidence="9" id="KW-0378">Hydrolase</keyword>
<organism evidence="21 22">
    <name type="scientific">Tachysurus vachellii</name>
    <name type="common">Darkbarbel catfish</name>
    <name type="synonym">Pelteobagrus vachellii</name>
    <dbReference type="NCBI Taxonomy" id="175792"/>
    <lineage>
        <taxon>Eukaryota</taxon>
        <taxon>Metazoa</taxon>
        <taxon>Chordata</taxon>
        <taxon>Craniata</taxon>
        <taxon>Vertebrata</taxon>
        <taxon>Euteleostomi</taxon>
        <taxon>Actinopterygii</taxon>
        <taxon>Neopterygii</taxon>
        <taxon>Teleostei</taxon>
        <taxon>Ostariophysi</taxon>
        <taxon>Siluriformes</taxon>
        <taxon>Bagridae</taxon>
        <taxon>Tachysurus</taxon>
    </lineage>
</organism>
<keyword evidence="7" id="KW-0053">Apoptosis</keyword>
<evidence type="ECO:0000256" key="8">
    <source>
        <dbReference type="ARBA" id="ARBA00022737"/>
    </source>
</evidence>
<dbReference type="EMBL" id="JAVHJS010000005">
    <property type="protein sequence ID" value="KAK2857607.1"/>
    <property type="molecule type" value="Genomic_DNA"/>
</dbReference>
<evidence type="ECO:0000256" key="7">
    <source>
        <dbReference type="ARBA" id="ARBA00022703"/>
    </source>
</evidence>
<evidence type="ECO:0000256" key="2">
    <source>
        <dbReference type="ARBA" id="ARBA00004496"/>
    </source>
</evidence>
<dbReference type="Gene3D" id="1.10.533.10">
    <property type="entry name" value="Death Domain, Fas"/>
    <property type="match status" value="1"/>
</dbReference>
<dbReference type="SUPFAM" id="SSF52129">
    <property type="entry name" value="Caspase-like"/>
    <property type="match status" value="1"/>
</dbReference>
<keyword evidence="8" id="KW-0677">Repeat</keyword>
<dbReference type="GO" id="GO:0005737">
    <property type="term" value="C:cytoplasm"/>
    <property type="evidence" value="ECO:0007669"/>
    <property type="project" value="UniProtKB-SubCell"/>
</dbReference>
<dbReference type="InterPro" id="IPR011029">
    <property type="entry name" value="DEATH-like_dom_sf"/>
</dbReference>
<dbReference type="PROSITE" id="PS01122">
    <property type="entry name" value="CASPASE_CYS"/>
    <property type="match status" value="1"/>
</dbReference>
<evidence type="ECO:0000256" key="15">
    <source>
        <dbReference type="ARBA" id="ARBA00068172"/>
    </source>
</evidence>
<dbReference type="PROSITE" id="PS50208">
    <property type="entry name" value="CASPASE_P20"/>
    <property type="match status" value="1"/>
</dbReference>
<evidence type="ECO:0000256" key="13">
    <source>
        <dbReference type="ARBA" id="ARBA00051626"/>
    </source>
</evidence>
<dbReference type="InterPro" id="IPR015917">
    <property type="entry name" value="Pept_C14A"/>
</dbReference>
<dbReference type="InterPro" id="IPR002227">
    <property type="entry name" value="Tyrosinase_Cu-bd"/>
</dbReference>
<comment type="catalytic activity">
    <reaction evidence="13">
        <text>Strict requirement for Asp at position P1 and has a preferred cleavage sequence of (Leu/Asp/Val)-Glu-Thr-Asp-|-(Gly/Ser/Ala).</text>
        <dbReference type="EC" id="3.4.22.61"/>
    </reaction>
</comment>
<feature type="domain" description="Caspase family p10" evidence="18">
    <location>
        <begin position="272"/>
        <end position="362"/>
    </location>
</feature>
<dbReference type="GO" id="GO:0006508">
    <property type="term" value="P:proteolysis"/>
    <property type="evidence" value="ECO:0007669"/>
    <property type="project" value="UniProtKB-KW"/>
</dbReference>
<name>A0AA88T1Z0_TACVA</name>
<dbReference type="GO" id="GO:0005634">
    <property type="term" value="C:nucleus"/>
    <property type="evidence" value="ECO:0007669"/>
    <property type="project" value="UniProtKB-SubCell"/>
</dbReference>
<comment type="caution">
    <text evidence="21">The sequence shown here is derived from an EMBL/GenBank/DDBJ whole genome shotgun (WGS) entry which is preliminary data.</text>
</comment>
<dbReference type="InterPro" id="IPR033139">
    <property type="entry name" value="Caspase_cys_AS"/>
</dbReference>
<dbReference type="Pfam" id="PF00656">
    <property type="entry name" value="Peptidase_C14"/>
    <property type="match status" value="1"/>
</dbReference>
<dbReference type="PROSITE" id="PS50207">
    <property type="entry name" value="CASPASE_P10"/>
    <property type="match status" value="1"/>
</dbReference>
<comment type="similarity">
    <text evidence="3 17">Belongs to the peptidase C14A family.</text>
</comment>
<feature type="active site" evidence="16">
    <location>
        <position position="235"/>
    </location>
</feature>
<evidence type="ECO:0000256" key="1">
    <source>
        <dbReference type="ARBA" id="ARBA00004123"/>
    </source>
</evidence>
<dbReference type="PROSITE" id="PS50209">
    <property type="entry name" value="CARD"/>
    <property type="match status" value="1"/>
</dbReference>
<dbReference type="GO" id="GO:0006915">
    <property type="term" value="P:apoptotic process"/>
    <property type="evidence" value="ECO:0007669"/>
    <property type="project" value="UniProtKB-KW"/>
</dbReference>
<proteinExistence type="inferred from homology"/>
<dbReference type="InterPro" id="IPR029030">
    <property type="entry name" value="Caspase-like_dom_sf"/>
</dbReference>
<dbReference type="InterPro" id="IPR016129">
    <property type="entry name" value="Caspase_his_AS"/>
</dbReference>
<dbReference type="Gene3D" id="3.40.50.1460">
    <property type="match status" value="1"/>
</dbReference>
<evidence type="ECO:0000256" key="10">
    <source>
        <dbReference type="ARBA" id="ARBA00022807"/>
    </source>
</evidence>
<dbReference type="SMART" id="SM00115">
    <property type="entry name" value="CASc"/>
    <property type="match status" value="1"/>
</dbReference>
<evidence type="ECO:0000256" key="9">
    <source>
        <dbReference type="ARBA" id="ARBA00022801"/>
    </source>
</evidence>
<protein>
    <recommendedName>
        <fullName evidence="15">Caspase-8</fullName>
        <ecNumber evidence="14">3.4.22.61</ecNumber>
    </recommendedName>
</protein>
<dbReference type="PANTHER" id="PTHR48169">
    <property type="entry name" value="DED DOMAIN-CONTAINING PROTEIN"/>
    <property type="match status" value="1"/>
</dbReference>
<evidence type="ECO:0000256" key="3">
    <source>
        <dbReference type="ARBA" id="ARBA00010134"/>
    </source>
</evidence>
<dbReference type="GO" id="GO:0043065">
    <property type="term" value="P:positive regulation of apoptotic process"/>
    <property type="evidence" value="ECO:0007669"/>
    <property type="project" value="UniProtKB-ARBA"/>
</dbReference>
<keyword evidence="6" id="KW-0645">Protease</keyword>
<dbReference type="PROSITE" id="PS00498">
    <property type="entry name" value="TYROSINASE_2"/>
    <property type="match status" value="1"/>
</dbReference>
<dbReference type="Proteomes" id="UP001187315">
    <property type="component" value="Unassembled WGS sequence"/>
</dbReference>
<dbReference type="InterPro" id="IPR001315">
    <property type="entry name" value="CARD"/>
</dbReference>
<dbReference type="PIRSF" id="PIRSF038001">
    <property type="entry name" value="Caspase_ICE"/>
    <property type="match status" value="1"/>
</dbReference>
<evidence type="ECO:0000313" key="22">
    <source>
        <dbReference type="Proteomes" id="UP001187315"/>
    </source>
</evidence>
<dbReference type="InterPro" id="IPR011600">
    <property type="entry name" value="Pept_C14_caspase"/>
</dbReference>
<dbReference type="PRINTS" id="PR00376">
    <property type="entry name" value="IL1BCENZYME"/>
</dbReference>
<evidence type="ECO:0000256" key="11">
    <source>
        <dbReference type="ARBA" id="ARBA00023145"/>
    </source>
</evidence>
<keyword evidence="4" id="KW-0963">Cytoplasm</keyword>
<evidence type="ECO:0000256" key="14">
    <source>
        <dbReference type="ARBA" id="ARBA00066479"/>
    </source>
</evidence>
<dbReference type="PANTHER" id="PTHR48169:SF7">
    <property type="entry name" value="CASPASE 10"/>
    <property type="match status" value="1"/>
</dbReference>
<dbReference type="GO" id="GO:0016491">
    <property type="term" value="F:oxidoreductase activity"/>
    <property type="evidence" value="ECO:0007669"/>
    <property type="project" value="InterPro"/>
</dbReference>
<dbReference type="CDD" id="cd00032">
    <property type="entry name" value="CASc"/>
    <property type="match status" value="1"/>
</dbReference>
<dbReference type="PROSITE" id="PS01121">
    <property type="entry name" value="CASPASE_HIS"/>
    <property type="match status" value="1"/>
</dbReference>
<evidence type="ECO:0000256" key="17">
    <source>
        <dbReference type="RuleBase" id="RU003971"/>
    </source>
</evidence>
<evidence type="ECO:0000256" key="4">
    <source>
        <dbReference type="ARBA" id="ARBA00022490"/>
    </source>
</evidence>
<dbReference type="CDD" id="cd01671">
    <property type="entry name" value="CARD"/>
    <property type="match status" value="1"/>
</dbReference>
<dbReference type="GO" id="GO:0004197">
    <property type="term" value="F:cysteine-type endopeptidase activity"/>
    <property type="evidence" value="ECO:0007669"/>
    <property type="project" value="InterPro"/>
</dbReference>
<evidence type="ECO:0000256" key="12">
    <source>
        <dbReference type="ARBA" id="ARBA00023242"/>
    </source>
</evidence>
<evidence type="ECO:0000256" key="16">
    <source>
        <dbReference type="PIRSR" id="PIRSR038001-1"/>
    </source>
</evidence>
<keyword evidence="22" id="KW-1185">Reference proteome</keyword>
<keyword evidence="10" id="KW-0788">Thiol protease</keyword>
<reference evidence="21" key="1">
    <citation type="submission" date="2023-08" db="EMBL/GenBank/DDBJ databases">
        <title>Pelteobagrus vachellii genome.</title>
        <authorList>
            <person name="Liu H."/>
        </authorList>
    </citation>
    <scope>NUCLEOTIDE SEQUENCE</scope>
    <source>
        <strain evidence="21">PRFRI_2022a</strain>
        <tissue evidence="21">Muscle</tissue>
    </source>
</reference>
<dbReference type="GO" id="GO:0032991">
    <property type="term" value="C:protein-containing complex"/>
    <property type="evidence" value="ECO:0007669"/>
    <property type="project" value="UniProtKB-ARBA"/>
</dbReference>
<evidence type="ECO:0000259" key="20">
    <source>
        <dbReference type="PROSITE" id="PS50209"/>
    </source>
</evidence>
<dbReference type="AlphaFoldDB" id="A0AA88T1Z0"/>
<dbReference type="InterPro" id="IPR001309">
    <property type="entry name" value="Pept_C14_p20"/>
</dbReference>
<feature type="domain" description="Caspase family p20" evidence="19">
    <location>
        <begin position="117"/>
        <end position="239"/>
    </location>
</feature>
<evidence type="ECO:0000259" key="19">
    <source>
        <dbReference type="PROSITE" id="PS50208"/>
    </source>
</evidence>
<keyword evidence="12" id="KW-0539">Nucleus</keyword>
<evidence type="ECO:0000256" key="6">
    <source>
        <dbReference type="ARBA" id="ARBA00022670"/>
    </source>
</evidence>
<sequence>MERLLEKKVFLISTLSADPVFILQHVQQDKIITSREYNNLKHINHTHEKIVTNLLDTVMSKGDASCHKFMELLQQKEVQDTFPVLKEFFIPAPTAHNQDNKVKAGDEINEYKMSSVPRGLCLIINNITFVSPNQVRNGSILDEESLQKLFQWLGFSLHVYRNQTAEQMKVLLKTFSQKHHDGDCFVCCILSHGSKDGVLGTDRGIISKDDIFGPFSGNSCPSLVNKPKVFFIQACRGDQHQLPVEVQTDSYGDVEAKVEMEDKESLELDSFEMTTIPSDADFLVAWSSTNGYVSIREKASGSWFIQSLCEQLKTHCPKGEDVLSILLHVNNEVGDKTARIRHVAPTKQMPVHEVTLRKKLVFPVLNL</sequence>
<gene>
    <name evidence="21" type="ORF">Q7C36_005526</name>
</gene>
<dbReference type="GO" id="GO:0005886">
    <property type="term" value="C:plasma membrane"/>
    <property type="evidence" value="ECO:0007669"/>
    <property type="project" value="UniProtKB-ARBA"/>
</dbReference>
<comment type="subcellular location">
    <subcellularLocation>
        <location evidence="2">Cytoplasm</location>
    </subcellularLocation>
    <subcellularLocation>
        <location evidence="1">Nucleus</location>
    </subcellularLocation>
</comment>
<keyword evidence="11" id="KW-0865">Zymogen</keyword>
<dbReference type="EC" id="3.4.22.61" evidence="14"/>
<dbReference type="Pfam" id="PF00619">
    <property type="entry name" value="CARD"/>
    <property type="match status" value="1"/>
</dbReference>